<dbReference type="GeneID" id="79189200"/>
<protein>
    <submittedName>
        <fullName evidence="1">Uncharacterized protein</fullName>
    </submittedName>
</protein>
<name>A0ABS5SRI2_9PROT</name>
<gene>
    <name evidence="1" type="ORF">HNO79_15770</name>
</gene>
<accession>A0ABS5SRI2</accession>
<reference evidence="1 2" key="1">
    <citation type="journal article" date="2021" name="Astrobiology">
        <title>Bacterial Cellulose Retains Robustness but Its Synthesis Declines After Exposure to a Mars-Like Environment Simulated Outside the International Space Station.</title>
        <authorList>
            <person name="Orlovska I."/>
            <person name="Podolich O."/>
            <person name="Kukharenko O."/>
            <person name="Zaets I."/>
            <person name="Reva O."/>
            <person name="Khirunenko L."/>
            <person name="Zmejkoski D."/>
            <person name="Rogalsky S."/>
            <person name="Barh D."/>
            <person name="Tiwari S."/>
            <person name="Kumavath R."/>
            <person name="Goes-Neto A."/>
            <person name="Azevedo V."/>
            <person name="Brenig B."/>
            <person name="Ghosh P."/>
            <person name="de Vera J.P."/>
            <person name="Kozyrovska N."/>
        </authorList>
    </citation>
    <scope>NUCLEOTIDE SEQUENCE [LARGE SCALE GENOMIC DNA]</scope>
    <source>
        <strain evidence="1 2">IMBG 311</strain>
    </source>
</reference>
<evidence type="ECO:0000313" key="2">
    <source>
        <dbReference type="Proteomes" id="UP001519538"/>
    </source>
</evidence>
<organism evidence="1 2">
    <name type="scientific">Komagataeibacter oboediens</name>
    <dbReference type="NCBI Taxonomy" id="65958"/>
    <lineage>
        <taxon>Bacteria</taxon>
        <taxon>Pseudomonadati</taxon>
        <taxon>Pseudomonadota</taxon>
        <taxon>Alphaproteobacteria</taxon>
        <taxon>Acetobacterales</taxon>
        <taxon>Acetobacteraceae</taxon>
        <taxon>Komagataeibacter</taxon>
    </lineage>
</organism>
<dbReference type="RefSeq" id="WP_214165851.1">
    <property type="nucleotide sequence ID" value="NZ_JABLUU010000028.1"/>
</dbReference>
<proteinExistence type="predicted"/>
<comment type="caution">
    <text evidence="1">The sequence shown here is derived from an EMBL/GenBank/DDBJ whole genome shotgun (WGS) entry which is preliminary data.</text>
</comment>
<keyword evidence="2" id="KW-1185">Reference proteome</keyword>
<sequence>MTTSFTRAAKIYSVQREICQLVTTGADFSLDQAILGETEFDFKGADT</sequence>
<dbReference type="Proteomes" id="UP001519538">
    <property type="component" value="Unassembled WGS sequence"/>
</dbReference>
<dbReference type="EMBL" id="JABLUU010000028">
    <property type="protein sequence ID" value="MBT0676829.1"/>
    <property type="molecule type" value="Genomic_DNA"/>
</dbReference>
<evidence type="ECO:0000313" key="1">
    <source>
        <dbReference type="EMBL" id="MBT0676829.1"/>
    </source>
</evidence>